<proteinExistence type="predicted"/>
<evidence type="ECO:0000313" key="2">
    <source>
        <dbReference type="Proteomes" id="UP000650628"/>
    </source>
</evidence>
<evidence type="ECO:0008006" key="3">
    <source>
        <dbReference type="Google" id="ProtNLM"/>
    </source>
</evidence>
<dbReference type="EMBL" id="BOOO01000031">
    <property type="protein sequence ID" value="GII31882.1"/>
    <property type="molecule type" value="Genomic_DNA"/>
</dbReference>
<evidence type="ECO:0000313" key="1">
    <source>
        <dbReference type="EMBL" id="GII31882.1"/>
    </source>
</evidence>
<reference evidence="1 2" key="1">
    <citation type="submission" date="2021-01" db="EMBL/GenBank/DDBJ databases">
        <title>Whole genome shotgun sequence of Planotetraspora mira NBRC 15435.</title>
        <authorList>
            <person name="Komaki H."/>
            <person name="Tamura T."/>
        </authorList>
    </citation>
    <scope>NUCLEOTIDE SEQUENCE [LARGE SCALE GENOMIC DNA]</scope>
    <source>
        <strain evidence="1 2">NBRC 15435</strain>
    </source>
</reference>
<dbReference type="RefSeq" id="WP_203955795.1">
    <property type="nucleotide sequence ID" value="NZ_BOOO01000031.1"/>
</dbReference>
<sequence>MEIAPLEGIEQAAKIADLIGRTGLSPWDAHVAAIADVAICPILTLDAGKWNEASGPLEDPLFTIEIADPDQ</sequence>
<name>A0A8J3X883_9ACTN</name>
<protein>
    <recommendedName>
        <fullName evidence="3">PIN domain-containing protein</fullName>
    </recommendedName>
</protein>
<accession>A0A8J3X883</accession>
<organism evidence="1 2">
    <name type="scientific">Planotetraspora mira</name>
    <dbReference type="NCBI Taxonomy" id="58121"/>
    <lineage>
        <taxon>Bacteria</taxon>
        <taxon>Bacillati</taxon>
        <taxon>Actinomycetota</taxon>
        <taxon>Actinomycetes</taxon>
        <taxon>Streptosporangiales</taxon>
        <taxon>Streptosporangiaceae</taxon>
        <taxon>Planotetraspora</taxon>
    </lineage>
</organism>
<keyword evidence="2" id="KW-1185">Reference proteome</keyword>
<dbReference type="Proteomes" id="UP000650628">
    <property type="component" value="Unassembled WGS sequence"/>
</dbReference>
<comment type="caution">
    <text evidence="1">The sequence shown here is derived from an EMBL/GenBank/DDBJ whole genome shotgun (WGS) entry which is preliminary data.</text>
</comment>
<gene>
    <name evidence="1" type="ORF">Pmi06nite_53240</name>
</gene>
<dbReference type="AlphaFoldDB" id="A0A8J3X883"/>